<organism evidence="2 3">
    <name type="scientific">Nostocoides vanveenii</name>
    <dbReference type="NCBI Taxonomy" id="330835"/>
    <lineage>
        <taxon>Bacteria</taxon>
        <taxon>Bacillati</taxon>
        <taxon>Actinomycetota</taxon>
        <taxon>Actinomycetes</taxon>
        <taxon>Micrococcales</taxon>
        <taxon>Intrasporangiaceae</taxon>
        <taxon>Nostocoides</taxon>
    </lineage>
</organism>
<dbReference type="InterPro" id="IPR020835">
    <property type="entry name" value="Catalase_sf"/>
</dbReference>
<comment type="caution">
    <text evidence="2">The sequence shown here is derived from an EMBL/GenBank/DDBJ whole genome shotgun (WGS) entry which is preliminary data.</text>
</comment>
<accession>A0ABP4XB05</accession>
<dbReference type="SUPFAM" id="SSF56634">
    <property type="entry name" value="Heme-dependent catalase-like"/>
    <property type="match status" value="1"/>
</dbReference>
<sequence>MCVDPISGAAGLARDAVGATAGAALATGLTAYAAVRRDKPLHATGVVHHGTLTVTEPSATGVPLIDDPGSHAVRVRLSRATTDGSEGRDVFGIAIRIGGDAAPTDLLFASTGDSGVGRFALQVRRRIDDGPLTTMLPMTCASGSMILRLVPASDHEFALSRASARGSWHPVGLLTLKPAAGDTDEPIRFDALGNHPEGLTPPTWVRLLRAPAYAGARTAAPHAKADGPSRPARPRDRTTR</sequence>
<dbReference type="EMBL" id="BAAAPN010000104">
    <property type="protein sequence ID" value="GAA1775887.1"/>
    <property type="molecule type" value="Genomic_DNA"/>
</dbReference>
<reference evidence="3" key="1">
    <citation type="journal article" date="2019" name="Int. J. Syst. Evol. Microbiol.">
        <title>The Global Catalogue of Microorganisms (GCM) 10K type strain sequencing project: providing services to taxonomists for standard genome sequencing and annotation.</title>
        <authorList>
            <consortium name="The Broad Institute Genomics Platform"/>
            <consortium name="The Broad Institute Genome Sequencing Center for Infectious Disease"/>
            <person name="Wu L."/>
            <person name="Ma J."/>
        </authorList>
    </citation>
    <scope>NUCLEOTIDE SEQUENCE [LARGE SCALE GENOMIC DNA]</scope>
    <source>
        <strain evidence="3">JCM 15591</strain>
    </source>
</reference>
<evidence type="ECO:0000313" key="3">
    <source>
        <dbReference type="Proteomes" id="UP001501475"/>
    </source>
</evidence>
<proteinExistence type="predicted"/>
<keyword evidence="3" id="KW-1185">Reference proteome</keyword>
<evidence type="ECO:0000313" key="2">
    <source>
        <dbReference type="EMBL" id="GAA1775887.1"/>
    </source>
</evidence>
<feature type="region of interest" description="Disordered" evidence="1">
    <location>
        <begin position="216"/>
        <end position="240"/>
    </location>
</feature>
<dbReference type="Proteomes" id="UP001501475">
    <property type="component" value="Unassembled WGS sequence"/>
</dbReference>
<name>A0ABP4XB05_9MICO</name>
<gene>
    <name evidence="2" type="ORF">GCM10009810_36210</name>
</gene>
<protein>
    <recommendedName>
        <fullName evidence="4">Phosphodiesterase</fullName>
    </recommendedName>
</protein>
<evidence type="ECO:0000256" key="1">
    <source>
        <dbReference type="SAM" id="MobiDB-lite"/>
    </source>
</evidence>
<evidence type="ECO:0008006" key="4">
    <source>
        <dbReference type="Google" id="ProtNLM"/>
    </source>
</evidence>
<feature type="compositionally biased region" description="Basic and acidic residues" evidence="1">
    <location>
        <begin position="223"/>
        <end position="240"/>
    </location>
</feature>